<protein>
    <submittedName>
        <fullName evidence="1">Uncharacterized protein</fullName>
    </submittedName>
</protein>
<proteinExistence type="predicted"/>
<sequence>MPNLHYYVTGNTAEGLVNQLDTNLHNISRIIALQHPSAALKTTIINQLAEQYRNNHLEILESALGNDYLDGIIIREKSLAVIDEKVATTSTETIDLTAAFPAEEQDQTKINRHTQQAYDSFVEGLKIHDDLEAIYIDQMDFEHADAFAEQFIHDLLQNIPSKSRRPHTYTRLFGTNTADGVVNVVPHLIKDLKNVHFIKGRAGTGKSVFMKKIADACADHGFDVELYYCSFDPNSVDMVLVRELDFCIFDSTDPHEFFPEKDGDVTVDLYKEFVVPGTDEKYAAEIHDAHTRYKSCMKKGVQWLKEAGNLRQEIENYYMESISKEAVSQYVKSIPTV</sequence>
<name>A0A4Y9AER3_9BACI</name>
<dbReference type="OrthoDB" id="9781752at2"/>
<comment type="caution">
    <text evidence="1">The sequence shown here is derived from an EMBL/GenBank/DDBJ whole genome shotgun (WGS) entry which is preliminary data.</text>
</comment>
<organism evidence="1 2">
    <name type="scientific">Lentibacillus salicampi</name>
    <dbReference type="NCBI Taxonomy" id="175306"/>
    <lineage>
        <taxon>Bacteria</taxon>
        <taxon>Bacillati</taxon>
        <taxon>Bacillota</taxon>
        <taxon>Bacilli</taxon>
        <taxon>Bacillales</taxon>
        <taxon>Bacillaceae</taxon>
        <taxon>Lentibacillus</taxon>
    </lineage>
</organism>
<gene>
    <name evidence="1" type="ORF">E4U82_03395</name>
</gene>
<dbReference type="Gene3D" id="3.40.50.300">
    <property type="entry name" value="P-loop containing nucleotide triphosphate hydrolases"/>
    <property type="match status" value="1"/>
</dbReference>
<dbReference type="EMBL" id="SRHY01000002">
    <property type="protein sequence ID" value="TFJ94313.1"/>
    <property type="molecule type" value="Genomic_DNA"/>
</dbReference>
<evidence type="ECO:0000313" key="1">
    <source>
        <dbReference type="EMBL" id="TFJ94313.1"/>
    </source>
</evidence>
<dbReference type="SUPFAM" id="SSF52540">
    <property type="entry name" value="P-loop containing nucleoside triphosphate hydrolases"/>
    <property type="match status" value="1"/>
</dbReference>
<reference evidence="1 2" key="1">
    <citation type="submission" date="2019-03" db="EMBL/GenBank/DDBJ databases">
        <title>Genome sequence of Lentibacillus salicampi ATCC BAA-719.</title>
        <authorList>
            <person name="Maclea K.S."/>
            <person name="Simoes Junior M."/>
        </authorList>
    </citation>
    <scope>NUCLEOTIDE SEQUENCE [LARGE SCALE GENOMIC DNA]</scope>
    <source>
        <strain evidence="1 2">ATCC BAA-719</strain>
    </source>
</reference>
<accession>A0A4Y9AER3</accession>
<dbReference type="InterPro" id="IPR027417">
    <property type="entry name" value="P-loop_NTPase"/>
</dbReference>
<keyword evidence="2" id="KW-1185">Reference proteome</keyword>
<dbReference type="RefSeq" id="WP_135108628.1">
    <property type="nucleotide sequence ID" value="NZ_SRHY01000002.1"/>
</dbReference>
<evidence type="ECO:0000313" key="2">
    <source>
        <dbReference type="Proteomes" id="UP000298484"/>
    </source>
</evidence>
<dbReference type="AlphaFoldDB" id="A0A4Y9AER3"/>
<dbReference type="Proteomes" id="UP000298484">
    <property type="component" value="Unassembled WGS sequence"/>
</dbReference>